<gene>
    <name evidence="1" type="ORF">T4E_3595</name>
</gene>
<comment type="caution">
    <text evidence="1">The sequence shown here is derived from an EMBL/GenBank/DDBJ whole genome shotgun (WGS) entry which is preliminary data.</text>
</comment>
<accession>A0A0V0XSQ1</accession>
<name>A0A0V0XSQ1_TRIPS</name>
<organism evidence="1 2">
    <name type="scientific">Trichinella pseudospiralis</name>
    <name type="common">Parasitic roundworm</name>
    <dbReference type="NCBI Taxonomy" id="6337"/>
    <lineage>
        <taxon>Eukaryota</taxon>
        <taxon>Metazoa</taxon>
        <taxon>Ecdysozoa</taxon>
        <taxon>Nematoda</taxon>
        <taxon>Enoplea</taxon>
        <taxon>Dorylaimia</taxon>
        <taxon>Trichinellida</taxon>
        <taxon>Trichinellidae</taxon>
        <taxon>Trichinella</taxon>
    </lineage>
</organism>
<dbReference type="AlphaFoldDB" id="A0A0V0XSQ1"/>
<sequence length="89" mass="9896">MYDSSFMRLQDNSQQTVIIFSHEASRHQVEATSLAIHGLLTAQVVWQSSCKLAKKLSIVTFLPLPLQGRNNGSLDLPRLLILIGRVVGH</sequence>
<evidence type="ECO:0000313" key="1">
    <source>
        <dbReference type="EMBL" id="KRX90880.1"/>
    </source>
</evidence>
<dbReference type="EMBL" id="JYDU01000153">
    <property type="protein sequence ID" value="KRX90880.1"/>
    <property type="molecule type" value="Genomic_DNA"/>
</dbReference>
<evidence type="ECO:0000313" key="2">
    <source>
        <dbReference type="Proteomes" id="UP000054815"/>
    </source>
</evidence>
<dbReference type="Proteomes" id="UP000054815">
    <property type="component" value="Unassembled WGS sequence"/>
</dbReference>
<proteinExistence type="predicted"/>
<protein>
    <submittedName>
        <fullName evidence="1">Uncharacterized protein</fullName>
    </submittedName>
</protein>
<reference evidence="1 2" key="1">
    <citation type="submission" date="2015-01" db="EMBL/GenBank/DDBJ databases">
        <title>Evolution of Trichinella species and genotypes.</title>
        <authorList>
            <person name="Korhonen P.K."/>
            <person name="Edoardo P."/>
            <person name="Giuseppe L.R."/>
            <person name="Gasser R.B."/>
        </authorList>
    </citation>
    <scope>NUCLEOTIDE SEQUENCE [LARGE SCALE GENOMIC DNA]</scope>
    <source>
        <strain evidence="1">ISS141</strain>
    </source>
</reference>